<dbReference type="AlphaFoldDB" id="I2MU50"/>
<dbReference type="PROSITE" id="PS51257">
    <property type="entry name" value="PROKAR_LIPOPROTEIN"/>
    <property type="match status" value="1"/>
</dbReference>
<dbReference type="RefSeq" id="WP_006350728.1">
    <property type="nucleotide sequence ID" value="NZ_CP029159.1"/>
</dbReference>
<dbReference type="PANTHER" id="PTHR36933">
    <property type="entry name" value="SLL0788 PROTEIN"/>
    <property type="match status" value="1"/>
</dbReference>
<dbReference type="InterPro" id="IPR005183">
    <property type="entry name" value="DUF305_CopM-like"/>
</dbReference>
<evidence type="ECO:0000256" key="1">
    <source>
        <dbReference type="SAM" id="MobiDB-lite"/>
    </source>
</evidence>
<dbReference type="InterPro" id="IPR012347">
    <property type="entry name" value="Ferritin-like"/>
</dbReference>
<dbReference type="EMBL" id="CP029159">
    <property type="protein sequence ID" value="QKM70989.1"/>
    <property type="molecule type" value="Genomic_DNA"/>
</dbReference>
<sequence length="232" mass="24074">MFTHRPAAGSRRPVLLAATVLAAVLALSACESDGGGSDSAKKPGTSGTATGSVVAPGKPGEPAKTLSPEQAAKALPDDSPNAADFSYAEMMVVHHAQALTMTALVPERAESKQVKGVADRISAAQKPEIDAMNGWLKRFADQRPKGSGGHGHGHGDPATMPGMATDAQLAQLRAAKGKAFDQLFLKLMITHHDGAVSMAADALSDGRNTLVQEMANDVISQQSAEIGRMRKM</sequence>
<accession>I2MU50</accession>
<feature type="signal peptide" evidence="2">
    <location>
        <begin position="1"/>
        <end position="22"/>
    </location>
</feature>
<dbReference type="Gene3D" id="1.20.1260.10">
    <property type="match status" value="1"/>
</dbReference>
<evidence type="ECO:0000313" key="4">
    <source>
        <dbReference type="Proteomes" id="UP000005940"/>
    </source>
</evidence>
<feature type="region of interest" description="Disordered" evidence="1">
    <location>
        <begin position="32"/>
        <end position="80"/>
    </location>
</feature>
<keyword evidence="4" id="KW-1185">Reference proteome</keyword>
<evidence type="ECO:0000256" key="2">
    <source>
        <dbReference type="SAM" id="SignalP"/>
    </source>
</evidence>
<feature type="chain" id="PRO_5039394326" evidence="2">
    <location>
        <begin position="23"/>
        <end position="232"/>
    </location>
</feature>
<dbReference type="Pfam" id="PF03713">
    <property type="entry name" value="DUF305"/>
    <property type="match status" value="1"/>
</dbReference>
<proteinExistence type="predicted"/>
<gene>
    <name evidence="3" type="ORF">STSU_031505</name>
</gene>
<protein>
    <submittedName>
        <fullName evidence="3">DUF305 domain-containing protein</fullName>
    </submittedName>
</protein>
<keyword evidence="2" id="KW-0732">Signal</keyword>
<reference evidence="3 4" key="1">
    <citation type="journal article" date="2012" name="J. Bacteriol.">
        <title>Draft genome of Streptomyces tsukubaensis NRRL 18488, the producer of the clinically important immunosuppressant tacrolimus (FK506).</title>
        <authorList>
            <person name="Barreiro C."/>
            <person name="Prieto C."/>
            <person name="Sola-Landa A."/>
            <person name="Solera E."/>
            <person name="Martinez-Castro M."/>
            <person name="Perez-Redondo R."/>
            <person name="Garcia-Estrada C."/>
            <person name="Aparicio J.F."/>
            <person name="Fernandez-Martinez L.T."/>
            <person name="Santos-Aberturas J."/>
            <person name="Salehi-Najafabadi Z."/>
            <person name="Rodriguez-Garcia A."/>
            <person name="Tauch A."/>
            <person name="Martin J.F."/>
        </authorList>
    </citation>
    <scope>NUCLEOTIDE SEQUENCE [LARGE SCALE GENOMIC DNA]</scope>
    <source>
        <strain evidence="4">DSM 42081 / NBRC 108919 / NRRL 18488 / 9993</strain>
    </source>
</reference>
<evidence type="ECO:0000313" key="3">
    <source>
        <dbReference type="EMBL" id="QKM70989.1"/>
    </source>
</evidence>
<organism evidence="3 4">
    <name type="scientific">Streptomyces tsukubensis (strain DSM 42081 / NBRC 108919 / NRRL 18488 / 9993)</name>
    <dbReference type="NCBI Taxonomy" id="1114943"/>
    <lineage>
        <taxon>Bacteria</taxon>
        <taxon>Bacillati</taxon>
        <taxon>Actinomycetota</taxon>
        <taxon>Actinomycetes</taxon>
        <taxon>Kitasatosporales</taxon>
        <taxon>Streptomycetaceae</taxon>
        <taxon>Streptomyces</taxon>
    </lineage>
</organism>
<dbReference type="Proteomes" id="UP000005940">
    <property type="component" value="Chromosome"/>
</dbReference>
<name>I2MU50_STRT9</name>
<dbReference type="PANTHER" id="PTHR36933:SF1">
    <property type="entry name" value="SLL0788 PROTEIN"/>
    <property type="match status" value="1"/>
</dbReference>